<dbReference type="GO" id="GO:0005737">
    <property type="term" value="C:cytoplasm"/>
    <property type="evidence" value="ECO:0007669"/>
    <property type="project" value="UniProtKB-SubCell"/>
</dbReference>
<dbReference type="eggNOG" id="COG0536">
    <property type="taxonomic scope" value="Bacteria"/>
</dbReference>
<comment type="similarity">
    <text evidence="2 9">Belongs to the TRAFAC class OBG-HflX-like GTPase superfamily. OBG GTPase family.</text>
</comment>
<dbReference type="InterPro" id="IPR015349">
    <property type="entry name" value="OCT_dom"/>
</dbReference>
<feature type="domain" description="OCT" evidence="11">
    <location>
        <begin position="354"/>
        <end position="432"/>
    </location>
</feature>
<proteinExistence type="inferred from homology"/>
<dbReference type="GO" id="GO:0042254">
    <property type="term" value="P:ribosome biogenesis"/>
    <property type="evidence" value="ECO:0007669"/>
    <property type="project" value="UniProtKB-UniRule"/>
</dbReference>
<evidence type="ECO:0000259" key="11">
    <source>
        <dbReference type="PROSITE" id="PS51881"/>
    </source>
</evidence>
<dbReference type="PANTHER" id="PTHR11702">
    <property type="entry name" value="DEVELOPMENTALLY REGULATED GTP-BINDING PROTEIN-RELATED"/>
    <property type="match status" value="1"/>
</dbReference>
<dbReference type="InterPro" id="IPR031167">
    <property type="entry name" value="G_OBG"/>
</dbReference>
<dbReference type="FunFam" id="2.70.210.12:FF:000001">
    <property type="entry name" value="GTPase Obg"/>
    <property type="match status" value="1"/>
</dbReference>
<keyword evidence="4 9" id="KW-0479">Metal-binding</keyword>
<keyword evidence="7 9" id="KW-0460">Magnesium</keyword>
<evidence type="ECO:0000259" key="12">
    <source>
        <dbReference type="PROSITE" id="PS51883"/>
    </source>
</evidence>
<dbReference type="NCBIfam" id="TIGR03595">
    <property type="entry name" value="Obg_CgtA_exten"/>
    <property type="match status" value="1"/>
</dbReference>
<accession>A0A081BKK9</accession>
<feature type="binding site" evidence="9">
    <location>
        <position position="192"/>
    </location>
    <ligand>
        <name>Mg(2+)</name>
        <dbReference type="ChEBI" id="CHEBI:18420"/>
    </ligand>
</feature>
<evidence type="ECO:0000256" key="2">
    <source>
        <dbReference type="ARBA" id="ARBA00007699"/>
    </source>
</evidence>
<evidence type="ECO:0000313" key="13">
    <source>
        <dbReference type="EMBL" id="GAK48577.1"/>
    </source>
</evidence>
<dbReference type="PRINTS" id="PR00326">
    <property type="entry name" value="GTP1OBG"/>
</dbReference>
<dbReference type="HAMAP" id="MF_01454">
    <property type="entry name" value="GTPase_Obg"/>
    <property type="match status" value="1"/>
</dbReference>
<dbReference type="SUPFAM" id="SSF52540">
    <property type="entry name" value="P-loop containing nucleoside triphosphate hydrolases"/>
    <property type="match status" value="1"/>
</dbReference>
<feature type="binding site" evidence="9">
    <location>
        <begin position="165"/>
        <end position="172"/>
    </location>
    <ligand>
        <name>GTP</name>
        <dbReference type="ChEBI" id="CHEBI:37565"/>
    </ligand>
</feature>
<dbReference type="InterPro" id="IPR006074">
    <property type="entry name" value="GTP1-OBG_CS"/>
</dbReference>
<evidence type="ECO:0000256" key="8">
    <source>
        <dbReference type="ARBA" id="ARBA00023134"/>
    </source>
</evidence>
<dbReference type="InterPro" id="IPR006073">
    <property type="entry name" value="GTP-bd"/>
</dbReference>
<comment type="cofactor">
    <cofactor evidence="1 9">
        <name>Mg(2+)</name>
        <dbReference type="ChEBI" id="CHEBI:18420"/>
    </cofactor>
</comment>
<dbReference type="PROSITE" id="PS00905">
    <property type="entry name" value="GTP1_OBG"/>
    <property type="match status" value="1"/>
</dbReference>
<dbReference type="Gene3D" id="3.30.300.350">
    <property type="entry name" value="GTP-binding protein OBG, C-terminal domain"/>
    <property type="match status" value="1"/>
</dbReference>
<dbReference type="InterPro" id="IPR045086">
    <property type="entry name" value="OBG_GTPase"/>
</dbReference>
<feature type="binding site" evidence="9">
    <location>
        <position position="172"/>
    </location>
    <ligand>
        <name>Mg(2+)</name>
        <dbReference type="ChEBI" id="CHEBI:18420"/>
    </ligand>
</feature>
<dbReference type="AlphaFoldDB" id="A0A081BKK9"/>
<dbReference type="Gene3D" id="3.40.50.300">
    <property type="entry name" value="P-loop containing nucleotide triphosphate hydrolases"/>
    <property type="match status" value="1"/>
</dbReference>
<evidence type="ECO:0000256" key="9">
    <source>
        <dbReference type="HAMAP-Rule" id="MF_01454"/>
    </source>
</evidence>
<protein>
    <recommendedName>
        <fullName evidence="9">GTPase Obg</fullName>
        <ecNumber evidence="9">3.6.5.-</ecNumber>
    </recommendedName>
    <alternativeName>
        <fullName evidence="9">GTP-binding protein Obg</fullName>
    </alternativeName>
</protein>
<dbReference type="InterPro" id="IPR006169">
    <property type="entry name" value="GTP1_OBG_dom"/>
</dbReference>
<feature type="binding site" evidence="9">
    <location>
        <begin position="190"/>
        <end position="194"/>
    </location>
    <ligand>
        <name>GTP</name>
        <dbReference type="ChEBI" id="CHEBI:37565"/>
    </ligand>
</feature>
<dbReference type="STRING" id="1291743.LOSG293_390050"/>
<comment type="function">
    <text evidence="9">An essential GTPase which binds GTP, GDP and possibly (p)ppGpp with moderate affinity, with high nucleotide exchange rates and a fairly low GTP hydrolysis rate. Plays a role in control of the cell cycle, stress response, ribosome biogenesis and in those bacteria that undergo differentiation, in morphogenesis control.</text>
</comment>
<dbReference type="RefSeq" id="WP_034529360.1">
    <property type="nucleotide sequence ID" value="NZ_BBJM01000039.1"/>
</dbReference>
<comment type="subunit">
    <text evidence="9">Monomer.</text>
</comment>
<sequence length="432" mass="47040">MFVDQVTIGVKAGNGGNGMVAFRREKYEPNGGPAGGDGGRGGNVIFVGDEGMRTLMDFRYNQKYKADNGSNGGIKGMTGRGAEDRFIHVPLGTTIIDEETNMVIGDVVEADEQIVVAAGGRGGRGNIRFASPKNPAPEIAENGEPGVERRVKLELKVLADVGLVGFPSVGKSTLLSVITSAKPKIAEYHFTTLVPNLGMVKLDDGRDFAVADLPGLIEGAADGVGLGLKFLRHVERTRVILHLIDMSGMEERDPMDDFHKINAELSKYDEGLLDRPQIVVATKMDLPDSAENLEKFKVELAKDDTLPQKPEVFAISSVTHSGLTQLISQTADLLDKTPQFPIKGLDDLETDYDVTTEVGPDFEIEQDEDGTWILTGHRIEKLFQMTDLSHDASLNRFARQMRGMGIDDALREKGAKNGDSVQIDTFTFEYVE</sequence>
<dbReference type="NCBIfam" id="NF008955">
    <property type="entry name" value="PRK12297.1"/>
    <property type="match status" value="1"/>
</dbReference>
<evidence type="ECO:0000256" key="5">
    <source>
        <dbReference type="ARBA" id="ARBA00022741"/>
    </source>
</evidence>
<dbReference type="EC" id="3.6.5.-" evidence="9"/>
<keyword evidence="6 9" id="KW-0378">Hydrolase</keyword>
<dbReference type="Pfam" id="PF01018">
    <property type="entry name" value="GTP1_OBG"/>
    <property type="match status" value="1"/>
</dbReference>
<organism evidence="13 14">
    <name type="scientific">Secundilactobacillus oryzae JCM 18671</name>
    <dbReference type="NCBI Taxonomy" id="1291743"/>
    <lineage>
        <taxon>Bacteria</taxon>
        <taxon>Bacillati</taxon>
        <taxon>Bacillota</taxon>
        <taxon>Bacilli</taxon>
        <taxon>Lactobacillales</taxon>
        <taxon>Lactobacillaceae</taxon>
        <taxon>Secundilactobacillus</taxon>
    </lineage>
</organism>
<dbReference type="InterPro" id="IPR036346">
    <property type="entry name" value="GTP-bd_prot_GTP1/OBG_C_sf"/>
</dbReference>
<evidence type="ECO:0000256" key="6">
    <source>
        <dbReference type="ARBA" id="ARBA00022801"/>
    </source>
</evidence>
<dbReference type="Gene3D" id="2.70.210.12">
    <property type="entry name" value="GTP1/OBG domain"/>
    <property type="match status" value="1"/>
</dbReference>
<evidence type="ECO:0000256" key="1">
    <source>
        <dbReference type="ARBA" id="ARBA00001946"/>
    </source>
</evidence>
<feature type="binding site" evidence="9">
    <location>
        <begin position="282"/>
        <end position="285"/>
    </location>
    <ligand>
        <name>GTP</name>
        <dbReference type="ChEBI" id="CHEBI:37565"/>
    </ligand>
</feature>
<feature type="domain" description="OBG-type G" evidence="10">
    <location>
        <begin position="159"/>
        <end position="335"/>
    </location>
</feature>
<feature type="binding site" evidence="9">
    <location>
        <begin position="316"/>
        <end position="318"/>
    </location>
    <ligand>
        <name>GTP</name>
        <dbReference type="ChEBI" id="CHEBI:37565"/>
    </ligand>
</feature>
<comment type="subcellular location">
    <subcellularLocation>
        <location evidence="9">Cytoplasm</location>
    </subcellularLocation>
</comment>
<feature type="domain" description="Obg" evidence="12">
    <location>
        <begin position="1"/>
        <end position="158"/>
    </location>
</feature>
<evidence type="ECO:0000256" key="4">
    <source>
        <dbReference type="ARBA" id="ARBA00022723"/>
    </source>
</evidence>
<feature type="binding site" evidence="9">
    <location>
        <begin position="212"/>
        <end position="215"/>
    </location>
    <ligand>
        <name>GTP</name>
        <dbReference type="ChEBI" id="CHEBI:37565"/>
    </ligand>
</feature>
<dbReference type="Pfam" id="PF09269">
    <property type="entry name" value="DUF1967"/>
    <property type="match status" value="1"/>
</dbReference>
<dbReference type="CDD" id="cd01898">
    <property type="entry name" value="Obg"/>
    <property type="match status" value="1"/>
</dbReference>
<dbReference type="GO" id="GO:0000287">
    <property type="term" value="F:magnesium ion binding"/>
    <property type="evidence" value="ECO:0007669"/>
    <property type="project" value="InterPro"/>
</dbReference>
<keyword evidence="8 9" id="KW-0342">GTP-binding</keyword>
<dbReference type="SUPFAM" id="SSF102741">
    <property type="entry name" value="Obg GTP-binding protein C-terminal domain"/>
    <property type="match status" value="1"/>
</dbReference>
<dbReference type="EMBL" id="BBJM01000039">
    <property type="protein sequence ID" value="GAK48577.1"/>
    <property type="molecule type" value="Genomic_DNA"/>
</dbReference>
<dbReference type="GO" id="GO:0005525">
    <property type="term" value="F:GTP binding"/>
    <property type="evidence" value="ECO:0007669"/>
    <property type="project" value="UniProtKB-UniRule"/>
</dbReference>
<dbReference type="PROSITE" id="PS51883">
    <property type="entry name" value="OBG"/>
    <property type="match status" value="1"/>
</dbReference>
<evidence type="ECO:0000313" key="14">
    <source>
        <dbReference type="Proteomes" id="UP000028700"/>
    </source>
</evidence>
<gene>
    <name evidence="9 13" type="primary">obg</name>
    <name evidence="13" type="ORF">LOSG293_390050</name>
</gene>
<dbReference type="PROSITE" id="PS51881">
    <property type="entry name" value="OCT"/>
    <property type="match status" value="1"/>
</dbReference>
<keyword evidence="14" id="KW-1185">Reference proteome</keyword>
<evidence type="ECO:0000256" key="3">
    <source>
        <dbReference type="ARBA" id="ARBA00022490"/>
    </source>
</evidence>
<dbReference type="SUPFAM" id="SSF82051">
    <property type="entry name" value="Obg GTP-binding protein N-terminal domain"/>
    <property type="match status" value="1"/>
</dbReference>
<dbReference type="GO" id="GO:0003924">
    <property type="term" value="F:GTPase activity"/>
    <property type="evidence" value="ECO:0007669"/>
    <property type="project" value="UniProtKB-UniRule"/>
</dbReference>
<dbReference type="NCBIfam" id="NF008954">
    <property type="entry name" value="PRK12296.1"/>
    <property type="match status" value="1"/>
</dbReference>
<name>A0A081BKK9_9LACO</name>
<dbReference type="InterPro" id="IPR014100">
    <property type="entry name" value="GTP-bd_Obg/CgtA"/>
</dbReference>
<evidence type="ECO:0000259" key="10">
    <source>
        <dbReference type="PROSITE" id="PS51710"/>
    </source>
</evidence>
<dbReference type="PROSITE" id="PS51710">
    <property type="entry name" value="G_OBG"/>
    <property type="match status" value="1"/>
</dbReference>
<comment type="caution">
    <text evidence="13">The sequence shown here is derived from an EMBL/GenBank/DDBJ whole genome shotgun (WGS) entry which is preliminary data.</text>
</comment>
<dbReference type="Proteomes" id="UP000028700">
    <property type="component" value="Unassembled WGS sequence"/>
</dbReference>
<keyword evidence="5 9" id="KW-0547">Nucleotide-binding</keyword>
<dbReference type="Pfam" id="PF01926">
    <property type="entry name" value="MMR_HSR1"/>
    <property type="match status" value="1"/>
</dbReference>
<dbReference type="InterPro" id="IPR036726">
    <property type="entry name" value="GTP1_OBG_dom_sf"/>
</dbReference>
<dbReference type="OrthoDB" id="9807318at2"/>
<evidence type="ECO:0000256" key="7">
    <source>
        <dbReference type="ARBA" id="ARBA00022842"/>
    </source>
</evidence>
<dbReference type="NCBIfam" id="NF008956">
    <property type="entry name" value="PRK12299.1"/>
    <property type="match status" value="1"/>
</dbReference>
<dbReference type="PANTHER" id="PTHR11702:SF31">
    <property type="entry name" value="MITOCHONDRIAL RIBOSOME-ASSOCIATED GTPASE 2"/>
    <property type="match status" value="1"/>
</dbReference>
<dbReference type="NCBIfam" id="TIGR02729">
    <property type="entry name" value="Obg_CgtA"/>
    <property type="match status" value="1"/>
</dbReference>
<dbReference type="InterPro" id="IPR027417">
    <property type="entry name" value="P-loop_NTPase"/>
</dbReference>
<reference evidence="13" key="1">
    <citation type="journal article" date="2014" name="Genome Announc.">
        <title>Draft Genome Sequence of Lactobacillus oryzae Strain SG293T.</title>
        <authorList>
            <person name="Tanizawa Y."/>
            <person name="Fujisawa T."/>
            <person name="Mochizuki T."/>
            <person name="Kaminuma E."/>
            <person name="Nakamura Y."/>
            <person name="Tohno M."/>
        </authorList>
    </citation>
    <scope>NUCLEOTIDE SEQUENCE [LARGE SCALE GENOMIC DNA]</scope>
    <source>
        <strain evidence="13">SG293</strain>
    </source>
</reference>
<keyword evidence="3 9" id="KW-0963">Cytoplasm</keyword>